<organism evidence="1 2">
    <name type="scientific">Streptococcus sinensis</name>
    <dbReference type="NCBI Taxonomy" id="176090"/>
    <lineage>
        <taxon>Bacteria</taxon>
        <taxon>Bacillati</taxon>
        <taxon>Bacillota</taxon>
        <taxon>Bacilli</taxon>
        <taxon>Lactobacillales</taxon>
        <taxon>Streptococcaceae</taxon>
        <taxon>Streptococcus</taxon>
    </lineage>
</organism>
<dbReference type="STRING" id="176090.SSIN_0406"/>
<evidence type="ECO:0000313" key="2">
    <source>
        <dbReference type="Proteomes" id="UP000030019"/>
    </source>
</evidence>
<protein>
    <submittedName>
        <fullName evidence="1">Uncharacterized protein</fullName>
    </submittedName>
</protein>
<dbReference type="AlphaFoldDB" id="A0A0A0DIF2"/>
<dbReference type="PATRIC" id="fig|176090.4.peg.401"/>
<proteinExistence type="predicted"/>
<sequence length="42" mass="4946">MQKIYLIEQIKRNLFLKRDLLGIIDGHFKVFQKVLSGKIVTT</sequence>
<keyword evidence="2" id="KW-1185">Reference proteome</keyword>
<name>A0A0A0DIF2_9STRE</name>
<gene>
    <name evidence="1" type="ORF">SSIN_0406</name>
</gene>
<dbReference type="EMBL" id="JPEN01000032">
    <property type="protein sequence ID" value="KGM37800.1"/>
    <property type="molecule type" value="Genomic_DNA"/>
</dbReference>
<comment type="caution">
    <text evidence="1">The sequence shown here is derived from an EMBL/GenBank/DDBJ whole genome shotgun (WGS) entry which is preliminary data.</text>
</comment>
<reference evidence="1 2" key="1">
    <citation type="submission" date="2014-06" db="EMBL/GenBank/DDBJ databases">
        <authorList>
            <person name="Teng J.L."/>
            <person name="Huang Y."/>
            <person name="Tse H."/>
            <person name="Lau S.K."/>
            <person name="Woo P.C."/>
        </authorList>
    </citation>
    <scope>NUCLEOTIDE SEQUENCE [LARGE SCALE GENOMIC DNA]</scope>
    <source>
        <strain evidence="1 2">HKU4</strain>
    </source>
</reference>
<accession>A0A0A0DIF2</accession>
<evidence type="ECO:0000313" key="1">
    <source>
        <dbReference type="EMBL" id="KGM37800.1"/>
    </source>
</evidence>
<dbReference type="Proteomes" id="UP000030019">
    <property type="component" value="Unassembled WGS sequence"/>
</dbReference>